<dbReference type="Pfam" id="PF13432">
    <property type="entry name" value="TPR_16"/>
    <property type="match status" value="2"/>
</dbReference>
<dbReference type="AlphaFoldDB" id="A0A5C6F6R6"/>
<dbReference type="PANTHER" id="PTHR44809">
    <property type="match status" value="1"/>
</dbReference>
<dbReference type="EMBL" id="SJPX01000002">
    <property type="protein sequence ID" value="TWU55201.1"/>
    <property type="molecule type" value="Genomic_DNA"/>
</dbReference>
<dbReference type="InterPro" id="IPR019734">
    <property type="entry name" value="TPR_rpt"/>
</dbReference>
<feature type="region of interest" description="Disordered" evidence="1">
    <location>
        <begin position="455"/>
        <end position="507"/>
    </location>
</feature>
<dbReference type="PANTHER" id="PTHR44809:SF1">
    <property type="entry name" value="PROTEIN O-MANNOSYL-TRANSFERASE TMTC1"/>
    <property type="match status" value="1"/>
</dbReference>
<accession>A0A5C6F6R6</accession>
<sequence>MKRNLYRVLIYSPAILAILVVAGLIVRAMTTSDDIAVEYRLAARQAVADKDLEKAKFYYSRLVGAGDRGSEQDQMNWVSILDASGDTQAAREMLDRLAPDDSVGFASAHRQKAIMYGAAIAKNGTNKDLVEKLQFHLRHGARDATPENDILWANYHLAVEQVDEAVKRFESAAGRKPELWFDISNLYRRLGREEDAARASTRAEAYAVNAIGSDPMDSAQRVRLLAILASQKKFEQVDAILNEGLRLTGDDPALRAIASNLVLMRMEQIPGDDPSSENSADRQRMAMLSEAAKLNPSNPNVYKVLNAFYARSDSADLRAKFREQLETWIAEGHTVPLAHFSLGNLLWQESDSQGAIFHLEAALKADPSMAIVANNLAWVLCQSDDPDFERSESLIQMAIETAPDNASFGDTMAMVLFKQKKYAEALPYFEKVLPKATGQKKVQLHENLAEVYDALGQPKMAEKHRKESGRKAEAETAENEAKPTEADGDSADADQAEPTEAAASPAE</sequence>
<gene>
    <name evidence="2" type="ORF">Poly59_14980</name>
</gene>
<evidence type="ECO:0000313" key="3">
    <source>
        <dbReference type="Proteomes" id="UP000317977"/>
    </source>
</evidence>
<dbReference type="InterPro" id="IPR052943">
    <property type="entry name" value="TMTC_O-mannosyl-trnsfr"/>
</dbReference>
<dbReference type="SUPFAM" id="SSF48452">
    <property type="entry name" value="TPR-like"/>
    <property type="match status" value="2"/>
</dbReference>
<organism evidence="2 3">
    <name type="scientific">Rubripirellula reticaptiva</name>
    <dbReference type="NCBI Taxonomy" id="2528013"/>
    <lineage>
        <taxon>Bacteria</taxon>
        <taxon>Pseudomonadati</taxon>
        <taxon>Planctomycetota</taxon>
        <taxon>Planctomycetia</taxon>
        <taxon>Pirellulales</taxon>
        <taxon>Pirellulaceae</taxon>
        <taxon>Rubripirellula</taxon>
    </lineage>
</organism>
<keyword evidence="3" id="KW-1185">Reference proteome</keyword>
<feature type="compositionally biased region" description="Acidic residues" evidence="1">
    <location>
        <begin position="486"/>
        <end position="497"/>
    </location>
</feature>
<dbReference type="RefSeq" id="WP_146533436.1">
    <property type="nucleotide sequence ID" value="NZ_SJPX01000002.1"/>
</dbReference>
<dbReference type="OrthoDB" id="229294at2"/>
<comment type="caution">
    <text evidence="2">The sequence shown here is derived from an EMBL/GenBank/DDBJ whole genome shotgun (WGS) entry which is preliminary data.</text>
</comment>
<dbReference type="Gene3D" id="1.25.40.10">
    <property type="entry name" value="Tetratricopeptide repeat domain"/>
    <property type="match status" value="3"/>
</dbReference>
<dbReference type="InterPro" id="IPR011990">
    <property type="entry name" value="TPR-like_helical_dom_sf"/>
</dbReference>
<proteinExistence type="predicted"/>
<evidence type="ECO:0000313" key="2">
    <source>
        <dbReference type="EMBL" id="TWU55201.1"/>
    </source>
</evidence>
<dbReference type="SMART" id="SM00028">
    <property type="entry name" value="TPR"/>
    <property type="match status" value="4"/>
</dbReference>
<evidence type="ECO:0000256" key="1">
    <source>
        <dbReference type="SAM" id="MobiDB-lite"/>
    </source>
</evidence>
<name>A0A5C6F6R6_9BACT</name>
<dbReference type="SUPFAM" id="SSF81901">
    <property type="entry name" value="HCP-like"/>
    <property type="match status" value="1"/>
</dbReference>
<feature type="compositionally biased region" description="Low complexity" evidence="1">
    <location>
        <begin position="498"/>
        <end position="507"/>
    </location>
</feature>
<protein>
    <submittedName>
        <fullName evidence="2">Tetratricopeptide repeat protein</fullName>
    </submittedName>
</protein>
<reference evidence="2 3" key="1">
    <citation type="submission" date="2019-02" db="EMBL/GenBank/DDBJ databases">
        <title>Deep-cultivation of Planctomycetes and their phenomic and genomic characterization uncovers novel biology.</title>
        <authorList>
            <person name="Wiegand S."/>
            <person name="Jogler M."/>
            <person name="Boedeker C."/>
            <person name="Pinto D."/>
            <person name="Vollmers J."/>
            <person name="Rivas-Marin E."/>
            <person name="Kohn T."/>
            <person name="Peeters S.H."/>
            <person name="Heuer A."/>
            <person name="Rast P."/>
            <person name="Oberbeckmann S."/>
            <person name="Bunk B."/>
            <person name="Jeske O."/>
            <person name="Meyerdierks A."/>
            <person name="Storesund J.E."/>
            <person name="Kallscheuer N."/>
            <person name="Luecker S."/>
            <person name="Lage O.M."/>
            <person name="Pohl T."/>
            <person name="Merkel B.J."/>
            <person name="Hornburger P."/>
            <person name="Mueller R.-W."/>
            <person name="Bruemmer F."/>
            <person name="Labrenz M."/>
            <person name="Spormann A.M."/>
            <person name="Op Den Camp H."/>
            <person name="Overmann J."/>
            <person name="Amann R."/>
            <person name="Jetten M.S.M."/>
            <person name="Mascher T."/>
            <person name="Medema M.H."/>
            <person name="Devos D.P."/>
            <person name="Kaster A.-K."/>
            <person name="Ovreas L."/>
            <person name="Rohde M."/>
            <person name="Galperin M.Y."/>
            <person name="Jogler C."/>
        </authorList>
    </citation>
    <scope>NUCLEOTIDE SEQUENCE [LARGE SCALE GENOMIC DNA]</scope>
    <source>
        <strain evidence="2 3">Poly59</strain>
    </source>
</reference>
<dbReference type="Proteomes" id="UP000317977">
    <property type="component" value="Unassembled WGS sequence"/>
</dbReference>
<feature type="compositionally biased region" description="Basic and acidic residues" evidence="1">
    <location>
        <begin position="460"/>
        <end position="485"/>
    </location>
</feature>